<dbReference type="Gene3D" id="3.30.700.10">
    <property type="entry name" value="Glycoprotein, Type 4 Pilin"/>
    <property type="match status" value="1"/>
</dbReference>
<sequence length="312" mass="32726">MSRGPSPRGFTLIELLVVIAIVAVLIGLLLPAVQKVRAAAARIKCQNNLKQLGLAVHTYHDNQGAFPAAFVPGARGVGFEAAPLSGWYGSFSNRMSPYFTSGFGRLLPWLEQGVGQGTKRELGGTPGTDAIAVFTCPADPRSGNFVSPVAVEVLGVPAGMISYAMVDGVDYSFSQGRYGDGKGMLCVQQHVRATDVADGVSNTLAIGEHPPAADLGYGWWALIPYDTYGWSANTERWYATGGGSFGACPGGQARFGPGDFRNNCDHHHFWSPHAGGGNWLIGDGSVRFIGTSGSEVILALSTRAGGEVVPAP</sequence>
<protein>
    <submittedName>
        <fullName evidence="2">DUF1559 domain-containing protein</fullName>
    </submittedName>
</protein>
<dbReference type="SUPFAM" id="SSF54523">
    <property type="entry name" value="Pili subunits"/>
    <property type="match status" value="1"/>
</dbReference>
<dbReference type="InterPro" id="IPR027558">
    <property type="entry name" value="Pre_pil_HX9DG_C"/>
</dbReference>
<name>A0ABU5EUZ4_9BACT</name>
<dbReference type="PROSITE" id="PS00409">
    <property type="entry name" value="PROKAR_NTER_METHYL"/>
    <property type="match status" value="1"/>
</dbReference>
<dbReference type="PANTHER" id="PTHR30093:SF2">
    <property type="entry name" value="TYPE II SECRETION SYSTEM PROTEIN H"/>
    <property type="match status" value="1"/>
</dbReference>
<dbReference type="NCBIfam" id="TIGR04294">
    <property type="entry name" value="pre_pil_HX9DG"/>
    <property type="match status" value="1"/>
</dbReference>
<comment type="caution">
    <text evidence="2">The sequence shown here is derived from an EMBL/GenBank/DDBJ whole genome shotgun (WGS) entry which is preliminary data.</text>
</comment>
<feature type="domain" description="DUF1559" evidence="1">
    <location>
        <begin position="34"/>
        <end position="290"/>
    </location>
</feature>
<proteinExistence type="predicted"/>
<dbReference type="EMBL" id="JAXBLV010000001">
    <property type="protein sequence ID" value="MDY3557546.1"/>
    <property type="molecule type" value="Genomic_DNA"/>
</dbReference>
<keyword evidence="3" id="KW-1185">Reference proteome</keyword>
<gene>
    <name evidence="2" type="ORF">R5W23_000072</name>
</gene>
<organism evidence="2 3">
    <name type="scientific">Gemmata algarum</name>
    <dbReference type="NCBI Taxonomy" id="2975278"/>
    <lineage>
        <taxon>Bacteria</taxon>
        <taxon>Pseudomonadati</taxon>
        <taxon>Planctomycetota</taxon>
        <taxon>Planctomycetia</taxon>
        <taxon>Gemmatales</taxon>
        <taxon>Gemmataceae</taxon>
        <taxon>Gemmata</taxon>
    </lineage>
</organism>
<dbReference type="Pfam" id="PF07596">
    <property type="entry name" value="SBP_bac_10"/>
    <property type="match status" value="1"/>
</dbReference>
<evidence type="ECO:0000259" key="1">
    <source>
        <dbReference type="Pfam" id="PF07596"/>
    </source>
</evidence>
<dbReference type="InterPro" id="IPR045584">
    <property type="entry name" value="Pilin-like"/>
</dbReference>
<dbReference type="InterPro" id="IPR011453">
    <property type="entry name" value="DUF1559"/>
</dbReference>
<dbReference type="PANTHER" id="PTHR30093">
    <property type="entry name" value="GENERAL SECRETION PATHWAY PROTEIN G"/>
    <property type="match status" value="1"/>
</dbReference>
<reference evidence="3" key="1">
    <citation type="journal article" date="2023" name="Mar. Drugs">
        <title>Gemmata algarum, a Novel Planctomycete Isolated from an Algal Mat, Displays Antimicrobial Activity.</title>
        <authorList>
            <person name="Kumar G."/>
            <person name="Kallscheuer N."/>
            <person name="Kashif M."/>
            <person name="Ahamad S."/>
            <person name="Jagadeeshwari U."/>
            <person name="Pannikurungottu S."/>
            <person name="Haufschild T."/>
            <person name="Kabuu M."/>
            <person name="Sasikala C."/>
            <person name="Jogler C."/>
            <person name="Ramana C."/>
        </authorList>
    </citation>
    <scope>NUCLEOTIDE SEQUENCE [LARGE SCALE GENOMIC DNA]</scope>
    <source>
        <strain evidence="3">JC673</strain>
    </source>
</reference>
<evidence type="ECO:0000313" key="3">
    <source>
        <dbReference type="Proteomes" id="UP001272242"/>
    </source>
</evidence>
<dbReference type="Proteomes" id="UP001272242">
    <property type="component" value="Unassembled WGS sequence"/>
</dbReference>
<dbReference type="NCBIfam" id="TIGR02532">
    <property type="entry name" value="IV_pilin_GFxxxE"/>
    <property type="match status" value="1"/>
</dbReference>
<dbReference type="InterPro" id="IPR012902">
    <property type="entry name" value="N_methyl_site"/>
</dbReference>
<evidence type="ECO:0000313" key="2">
    <source>
        <dbReference type="EMBL" id="MDY3557546.1"/>
    </source>
</evidence>
<dbReference type="RefSeq" id="WP_261188960.1">
    <property type="nucleotide sequence ID" value="NZ_JAXBLV010000001.1"/>
</dbReference>
<accession>A0ABU5EUZ4</accession>
<dbReference type="Pfam" id="PF07963">
    <property type="entry name" value="N_methyl"/>
    <property type="match status" value="1"/>
</dbReference>